<evidence type="ECO:0000256" key="1">
    <source>
        <dbReference type="SAM" id="MobiDB-lite"/>
    </source>
</evidence>
<sequence>MVVTRTILHTATIKEGKQDFYTKSIYPFNIRVAADEGHCSRTILHTATIKEGKQDFYTKSIYPFNIRVAADEGHCSLHHFCMHKMHRKKNKANDLEQTLTLLNLNQIEPHFFSKNSANPTNDQLSVSETDKKGKNKNEIPKK</sequence>
<proteinExistence type="predicted"/>
<feature type="compositionally biased region" description="Basic and acidic residues" evidence="1">
    <location>
        <begin position="128"/>
        <end position="142"/>
    </location>
</feature>
<protein>
    <submittedName>
        <fullName evidence="2">Uncharacterized protein</fullName>
    </submittedName>
</protein>
<evidence type="ECO:0000313" key="2">
    <source>
        <dbReference type="EMBL" id="KAK9680019.1"/>
    </source>
</evidence>
<accession>A0AAW1HUM9</accession>
<gene>
    <name evidence="2" type="ORF">QE152_g39490</name>
</gene>
<feature type="compositionally biased region" description="Polar residues" evidence="1">
    <location>
        <begin position="113"/>
        <end position="127"/>
    </location>
</feature>
<organism evidence="2 3">
    <name type="scientific">Popillia japonica</name>
    <name type="common">Japanese beetle</name>
    <dbReference type="NCBI Taxonomy" id="7064"/>
    <lineage>
        <taxon>Eukaryota</taxon>
        <taxon>Metazoa</taxon>
        <taxon>Ecdysozoa</taxon>
        <taxon>Arthropoda</taxon>
        <taxon>Hexapoda</taxon>
        <taxon>Insecta</taxon>
        <taxon>Pterygota</taxon>
        <taxon>Neoptera</taxon>
        <taxon>Endopterygota</taxon>
        <taxon>Coleoptera</taxon>
        <taxon>Polyphaga</taxon>
        <taxon>Scarabaeiformia</taxon>
        <taxon>Scarabaeidae</taxon>
        <taxon>Rutelinae</taxon>
        <taxon>Popillia</taxon>
    </lineage>
</organism>
<evidence type="ECO:0000313" key="3">
    <source>
        <dbReference type="Proteomes" id="UP001458880"/>
    </source>
</evidence>
<dbReference type="Proteomes" id="UP001458880">
    <property type="component" value="Unassembled WGS sequence"/>
</dbReference>
<name>A0AAW1HUM9_POPJA</name>
<comment type="caution">
    <text evidence="2">The sequence shown here is derived from an EMBL/GenBank/DDBJ whole genome shotgun (WGS) entry which is preliminary data.</text>
</comment>
<reference evidence="2 3" key="1">
    <citation type="journal article" date="2024" name="BMC Genomics">
        <title>De novo assembly and annotation of Popillia japonica's genome with initial clues to its potential as an invasive pest.</title>
        <authorList>
            <person name="Cucini C."/>
            <person name="Boschi S."/>
            <person name="Funari R."/>
            <person name="Cardaioli E."/>
            <person name="Iannotti N."/>
            <person name="Marturano G."/>
            <person name="Paoli F."/>
            <person name="Bruttini M."/>
            <person name="Carapelli A."/>
            <person name="Frati F."/>
            <person name="Nardi F."/>
        </authorList>
    </citation>
    <scope>NUCLEOTIDE SEQUENCE [LARGE SCALE GENOMIC DNA]</scope>
    <source>
        <strain evidence="2">DMR45628</strain>
    </source>
</reference>
<dbReference type="AlphaFoldDB" id="A0AAW1HUM9"/>
<feature type="region of interest" description="Disordered" evidence="1">
    <location>
        <begin position="112"/>
        <end position="142"/>
    </location>
</feature>
<keyword evidence="3" id="KW-1185">Reference proteome</keyword>
<dbReference type="EMBL" id="JASPKY010000944">
    <property type="protein sequence ID" value="KAK9680019.1"/>
    <property type="molecule type" value="Genomic_DNA"/>
</dbReference>